<keyword evidence="2" id="KW-1185">Reference proteome</keyword>
<sequence length="65" mass="7733">MHTMPCFFTSFSLTYILFLVHNLPLFSRKSLLWRLGRPSIREDARRDCSYTITYWIRTVVDSAVC</sequence>
<dbReference type="Proteomes" id="UP000886653">
    <property type="component" value="Unassembled WGS sequence"/>
</dbReference>
<evidence type="ECO:0000313" key="1">
    <source>
        <dbReference type="EMBL" id="KAG0150211.1"/>
    </source>
</evidence>
<name>A0A9P6NVB1_9BASI</name>
<gene>
    <name evidence="1" type="ORF">CROQUDRAFT_229597</name>
</gene>
<comment type="caution">
    <text evidence="1">The sequence shown here is derived from an EMBL/GenBank/DDBJ whole genome shotgun (WGS) entry which is preliminary data.</text>
</comment>
<proteinExistence type="predicted"/>
<dbReference type="EMBL" id="MU167221">
    <property type="protein sequence ID" value="KAG0150211.1"/>
    <property type="molecule type" value="Genomic_DNA"/>
</dbReference>
<protein>
    <submittedName>
        <fullName evidence="1">Uncharacterized protein</fullName>
    </submittedName>
</protein>
<evidence type="ECO:0000313" key="2">
    <source>
        <dbReference type="Proteomes" id="UP000886653"/>
    </source>
</evidence>
<dbReference type="AlphaFoldDB" id="A0A9P6NVB1"/>
<reference evidence="1" key="1">
    <citation type="submission" date="2013-11" db="EMBL/GenBank/DDBJ databases">
        <title>Genome sequence of the fusiform rust pathogen reveals effectors for host alternation and coevolution with pine.</title>
        <authorList>
            <consortium name="DOE Joint Genome Institute"/>
            <person name="Smith K."/>
            <person name="Pendleton A."/>
            <person name="Kubisiak T."/>
            <person name="Anderson C."/>
            <person name="Salamov A."/>
            <person name="Aerts A."/>
            <person name="Riley R."/>
            <person name="Clum A."/>
            <person name="Lindquist E."/>
            <person name="Ence D."/>
            <person name="Campbell M."/>
            <person name="Kronenberg Z."/>
            <person name="Feau N."/>
            <person name="Dhillon B."/>
            <person name="Hamelin R."/>
            <person name="Burleigh J."/>
            <person name="Smith J."/>
            <person name="Yandell M."/>
            <person name="Nelson C."/>
            <person name="Grigoriev I."/>
            <person name="Davis J."/>
        </authorList>
    </citation>
    <scope>NUCLEOTIDE SEQUENCE</scope>
    <source>
        <strain evidence="1">G11</strain>
    </source>
</reference>
<accession>A0A9P6NVB1</accession>
<organism evidence="1 2">
    <name type="scientific">Cronartium quercuum f. sp. fusiforme G11</name>
    <dbReference type="NCBI Taxonomy" id="708437"/>
    <lineage>
        <taxon>Eukaryota</taxon>
        <taxon>Fungi</taxon>
        <taxon>Dikarya</taxon>
        <taxon>Basidiomycota</taxon>
        <taxon>Pucciniomycotina</taxon>
        <taxon>Pucciniomycetes</taxon>
        <taxon>Pucciniales</taxon>
        <taxon>Coleosporiaceae</taxon>
        <taxon>Cronartium</taxon>
    </lineage>
</organism>